<evidence type="ECO:0000313" key="2">
    <source>
        <dbReference type="EMBL" id="SFV77512.1"/>
    </source>
</evidence>
<keyword evidence="1" id="KW-1133">Transmembrane helix</keyword>
<name>A0A1W1DAP0_9ZZZZ</name>
<evidence type="ECO:0000256" key="1">
    <source>
        <dbReference type="SAM" id="Phobius"/>
    </source>
</evidence>
<dbReference type="EMBL" id="FPHR01000029">
    <property type="protein sequence ID" value="SFV77512.1"/>
    <property type="molecule type" value="Genomic_DNA"/>
</dbReference>
<dbReference type="Gene3D" id="3.30.700.10">
    <property type="entry name" value="Glycoprotein, Type 4 Pilin"/>
    <property type="match status" value="1"/>
</dbReference>
<proteinExistence type="predicted"/>
<reference evidence="2" key="1">
    <citation type="submission" date="2016-10" db="EMBL/GenBank/DDBJ databases">
        <authorList>
            <person name="de Groot N.N."/>
        </authorList>
    </citation>
    <scope>NUCLEOTIDE SEQUENCE</scope>
</reference>
<dbReference type="Pfam" id="PF07963">
    <property type="entry name" value="N_methyl"/>
    <property type="match status" value="1"/>
</dbReference>
<gene>
    <name evidence="2" type="ORF">MNB_SUP05-4-692</name>
</gene>
<dbReference type="NCBIfam" id="TIGR02532">
    <property type="entry name" value="IV_pilin_GFxxxE"/>
    <property type="match status" value="1"/>
</dbReference>
<dbReference type="AlphaFoldDB" id="A0A1W1DAP0"/>
<dbReference type="InterPro" id="IPR045584">
    <property type="entry name" value="Pilin-like"/>
</dbReference>
<accession>A0A1W1DAP0</accession>
<organism evidence="2">
    <name type="scientific">hydrothermal vent metagenome</name>
    <dbReference type="NCBI Taxonomy" id="652676"/>
    <lineage>
        <taxon>unclassified sequences</taxon>
        <taxon>metagenomes</taxon>
        <taxon>ecological metagenomes</taxon>
    </lineage>
</organism>
<dbReference type="SUPFAM" id="SSF54523">
    <property type="entry name" value="Pili subunits"/>
    <property type="match status" value="1"/>
</dbReference>
<keyword evidence="1" id="KW-0812">Transmembrane</keyword>
<protein>
    <submittedName>
        <fullName evidence="2">Uncharacterized protein</fullName>
    </submittedName>
</protein>
<dbReference type="InterPro" id="IPR012902">
    <property type="entry name" value="N_methyl_site"/>
</dbReference>
<keyword evidence="1" id="KW-0472">Membrane</keyword>
<feature type="transmembrane region" description="Helical" evidence="1">
    <location>
        <begin position="12"/>
        <end position="32"/>
    </location>
</feature>
<sequence length="177" mass="19735">MHNRLKKSFTLIELLIVVAIIGVLAAVSVPMYNDYILQAKYSTAKMNFNEVSNHSQVLLMGCDMDGRIKVKSNTATPRGSYQSFVCSSQNTNSIASLLIDHYHFDGVMNPLTGYSATWWFGTPEGMSLKDKDGYIFFNGRPISKCLIKITSTVKNPDTGKKETFERSIDMRGRVSGC</sequence>